<evidence type="ECO:0000256" key="8">
    <source>
        <dbReference type="PROSITE-ProRule" id="PRU00175"/>
    </source>
</evidence>
<dbReference type="PROSITE" id="PS50089">
    <property type="entry name" value="ZF_RING_2"/>
    <property type="match status" value="1"/>
</dbReference>
<dbReference type="Proteomes" id="UP000829196">
    <property type="component" value="Unassembled WGS sequence"/>
</dbReference>
<dbReference type="SMR" id="A0A8T3BCX6"/>
<evidence type="ECO:0000259" key="9">
    <source>
        <dbReference type="PROSITE" id="PS50089"/>
    </source>
</evidence>
<keyword evidence="5 8" id="KW-0863">Zinc-finger</keyword>
<dbReference type="Pfam" id="PF13639">
    <property type="entry name" value="zf-RING_2"/>
    <property type="match status" value="1"/>
</dbReference>
<keyword evidence="3" id="KW-0808">Transferase</keyword>
<dbReference type="EC" id="2.3.2.27" evidence="2"/>
<evidence type="ECO:0000256" key="4">
    <source>
        <dbReference type="ARBA" id="ARBA00022723"/>
    </source>
</evidence>
<proteinExistence type="predicted"/>
<evidence type="ECO:0000256" key="7">
    <source>
        <dbReference type="ARBA" id="ARBA00022833"/>
    </source>
</evidence>
<feature type="domain" description="RING-type" evidence="9">
    <location>
        <begin position="170"/>
        <end position="211"/>
    </location>
</feature>
<dbReference type="GO" id="GO:0061630">
    <property type="term" value="F:ubiquitin protein ligase activity"/>
    <property type="evidence" value="ECO:0007669"/>
    <property type="project" value="UniProtKB-EC"/>
</dbReference>
<keyword evidence="11" id="KW-1185">Reference proteome</keyword>
<dbReference type="OrthoDB" id="695933at2759"/>
<reference evidence="10" key="1">
    <citation type="journal article" date="2022" name="Front. Genet.">
        <title>Chromosome-Scale Assembly of the Dendrobium nobile Genome Provides Insights Into the Molecular Mechanism of the Biosynthesis of the Medicinal Active Ingredient of Dendrobium.</title>
        <authorList>
            <person name="Xu Q."/>
            <person name="Niu S.-C."/>
            <person name="Li K.-L."/>
            <person name="Zheng P.-J."/>
            <person name="Zhang X.-J."/>
            <person name="Jia Y."/>
            <person name="Liu Y."/>
            <person name="Niu Y.-X."/>
            <person name="Yu L.-H."/>
            <person name="Chen D.-F."/>
            <person name="Zhang G.-Q."/>
        </authorList>
    </citation>
    <scope>NUCLEOTIDE SEQUENCE</scope>
    <source>
        <tissue evidence="10">Leaf</tissue>
    </source>
</reference>
<dbReference type="EMBL" id="JAGYWB010000009">
    <property type="protein sequence ID" value="KAI0510939.1"/>
    <property type="molecule type" value="Genomic_DNA"/>
</dbReference>
<dbReference type="Gene3D" id="3.30.40.10">
    <property type="entry name" value="Zinc/RING finger domain, C3HC4 (zinc finger)"/>
    <property type="match status" value="1"/>
</dbReference>
<organism evidence="10 11">
    <name type="scientific">Dendrobium nobile</name>
    <name type="common">Orchid</name>
    <dbReference type="NCBI Taxonomy" id="94219"/>
    <lineage>
        <taxon>Eukaryota</taxon>
        <taxon>Viridiplantae</taxon>
        <taxon>Streptophyta</taxon>
        <taxon>Embryophyta</taxon>
        <taxon>Tracheophyta</taxon>
        <taxon>Spermatophyta</taxon>
        <taxon>Magnoliopsida</taxon>
        <taxon>Liliopsida</taxon>
        <taxon>Asparagales</taxon>
        <taxon>Orchidaceae</taxon>
        <taxon>Epidendroideae</taxon>
        <taxon>Malaxideae</taxon>
        <taxon>Dendrobiinae</taxon>
        <taxon>Dendrobium</taxon>
    </lineage>
</organism>
<comment type="caution">
    <text evidence="10">The sequence shown here is derived from an EMBL/GenBank/DDBJ whole genome shotgun (WGS) entry which is preliminary data.</text>
</comment>
<dbReference type="InterPro" id="IPR013083">
    <property type="entry name" value="Znf_RING/FYVE/PHD"/>
</dbReference>
<evidence type="ECO:0000313" key="11">
    <source>
        <dbReference type="Proteomes" id="UP000829196"/>
    </source>
</evidence>
<keyword evidence="4" id="KW-0479">Metal-binding</keyword>
<sequence>MVSRFWVQERVDDTLLLAYSYIPTGYIYTPWMLSDATPWMMRSLSTPWMIMHYVPTPWMMRSVPTPLMTRSVPTPRMMRSIHTPRRMRSVSNPSHRRRYEYEVLSRLPSQHTNHTRMQYAAIDTNEMEPEQQDPQYHSSRADSRLSEECISNFLINSLGRLTKTEENIICTICQDDINVKEEIATLCCSHIYHAGCIKKWLTIKNECAVCRSTVILDEVVGRDPH</sequence>
<dbReference type="GO" id="GO:0008270">
    <property type="term" value="F:zinc ion binding"/>
    <property type="evidence" value="ECO:0007669"/>
    <property type="project" value="UniProtKB-KW"/>
</dbReference>
<protein>
    <recommendedName>
        <fullName evidence="2">RING-type E3 ubiquitin transferase</fullName>
        <ecNumber evidence="2">2.3.2.27</ecNumber>
    </recommendedName>
</protein>
<name>A0A8T3BCX6_DENNO</name>
<evidence type="ECO:0000256" key="6">
    <source>
        <dbReference type="ARBA" id="ARBA00022786"/>
    </source>
</evidence>
<dbReference type="InterPro" id="IPR045191">
    <property type="entry name" value="MBR1/2-like"/>
</dbReference>
<keyword evidence="6" id="KW-0833">Ubl conjugation pathway</keyword>
<evidence type="ECO:0000256" key="1">
    <source>
        <dbReference type="ARBA" id="ARBA00000900"/>
    </source>
</evidence>
<evidence type="ECO:0000256" key="3">
    <source>
        <dbReference type="ARBA" id="ARBA00022679"/>
    </source>
</evidence>
<dbReference type="AlphaFoldDB" id="A0A8T3BCX6"/>
<dbReference type="PANTHER" id="PTHR22937">
    <property type="entry name" value="E3 UBIQUITIN-PROTEIN LIGASE RNF165"/>
    <property type="match status" value="1"/>
</dbReference>
<comment type="catalytic activity">
    <reaction evidence="1">
        <text>S-ubiquitinyl-[E2 ubiquitin-conjugating enzyme]-L-cysteine + [acceptor protein]-L-lysine = [E2 ubiquitin-conjugating enzyme]-L-cysteine + N(6)-ubiquitinyl-[acceptor protein]-L-lysine.</text>
        <dbReference type="EC" id="2.3.2.27"/>
    </reaction>
</comment>
<evidence type="ECO:0000313" key="10">
    <source>
        <dbReference type="EMBL" id="KAI0510939.1"/>
    </source>
</evidence>
<keyword evidence="7" id="KW-0862">Zinc</keyword>
<accession>A0A8T3BCX6</accession>
<dbReference type="SUPFAM" id="SSF57850">
    <property type="entry name" value="RING/U-box"/>
    <property type="match status" value="1"/>
</dbReference>
<dbReference type="PANTHER" id="PTHR22937:SF163">
    <property type="entry name" value="RING-TYPE E3 UBIQUITIN TRANSFERASE"/>
    <property type="match status" value="1"/>
</dbReference>
<gene>
    <name evidence="10" type="ORF">KFK09_011550</name>
</gene>
<dbReference type="SMART" id="SM00184">
    <property type="entry name" value="RING"/>
    <property type="match status" value="1"/>
</dbReference>
<evidence type="ECO:0000256" key="2">
    <source>
        <dbReference type="ARBA" id="ARBA00012483"/>
    </source>
</evidence>
<dbReference type="InterPro" id="IPR001841">
    <property type="entry name" value="Znf_RING"/>
</dbReference>
<evidence type="ECO:0000256" key="5">
    <source>
        <dbReference type="ARBA" id="ARBA00022771"/>
    </source>
</evidence>